<evidence type="ECO:0000313" key="5">
    <source>
        <dbReference type="WBParaSite" id="BXY_0285600.1"/>
    </source>
</evidence>
<dbReference type="SMART" id="SM00324">
    <property type="entry name" value="RhoGAP"/>
    <property type="match status" value="1"/>
</dbReference>
<dbReference type="InterPro" id="IPR036865">
    <property type="entry name" value="CRAL-TRIO_dom_sf"/>
</dbReference>
<dbReference type="SUPFAM" id="SSF52087">
    <property type="entry name" value="CRAL/TRIO domain"/>
    <property type="match status" value="1"/>
</dbReference>
<sequence length="437" mass="51025">MEEFTEQEDGFADDDLLSPDEIKALKISDNRGEGNMSRSFLERDNFENELGIEVDDPFGEDFGDIHRHEIVSVIGEGDLVSRPVIMIYAYRLPSNKNFNHEKFLRYLMKTLDRVVDLDYTIVYFHYGLRSHNKPPLKWLVQTYQMLDRRYKKNLKALYLVHPTRFIRIAWKIFQPFISYKFERKVHYVNYVYELKTDLRVANLNIPQPILDHDDNLRSSQVQSSSASSSPVQPPRPTQQFDVSLEFILNHNPDCDIPPIVTDILDFLYEHGLDVEGIFRRSAEISTIRNLQNRINKGEKIDFLNDPEYKGRIQKAVIDASVLLKTFFRSMGEPVITNNLYGEVVRISNVEKEKKTEAIKAFVKKLPRENFVLLKVVSKFLTKVAENSKVNLMDANNLSVVFGPNFTWPTDQQVPINQLHNLNNFCYKLITEYDQIFE</sequence>
<dbReference type="PANTHER" id="PTHR45808:SF2">
    <property type="entry name" value="RHO GTPASE-ACTIVATING PROTEIN 68F"/>
    <property type="match status" value="1"/>
</dbReference>
<reference evidence="5" key="1">
    <citation type="submission" date="2016-11" db="UniProtKB">
        <authorList>
            <consortium name="WormBaseParasite"/>
        </authorList>
    </citation>
    <scope>IDENTIFICATION</scope>
</reference>
<dbReference type="InterPro" id="IPR001251">
    <property type="entry name" value="CRAL-TRIO_dom"/>
</dbReference>
<dbReference type="PANTHER" id="PTHR45808">
    <property type="entry name" value="RHO GTPASE-ACTIVATING PROTEIN 68F"/>
    <property type="match status" value="1"/>
</dbReference>
<dbReference type="GO" id="GO:2001136">
    <property type="term" value="P:negative regulation of endocytic recycling"/>
    <property type="evidence" value="ECO:0007669"/>
    <property type="project" value="TreeGrafter"/>
</dbReference>
<dbReference type="AlphaFoldDB" id="A0A1I7RQ64"/>
<protein>
    <submittedName>
        <fullName evidence="5">Rho GTPase-activating protein 68F</fullName>
    </submittedName>
</protein>
<name>A0A1I7RQ64_BURXY</name>
<dbReference type="WBParaSite" id="BXY_0285600.1">
    <property type="protein sequence ID" value="BXY_0285600.1"/>
    <property type="gene ID" value="BXY_0285600"/>
</dbReference>
<evidence type="ECO:0000259" key="3">
    <source>
        <dbReference type="PROSITE" id="PS50238"/>
    </source>
</evidence>
<dbReference type="GO" id="GO:0005737">
    <property type="term" value="C:cytoplasm"/>
    <property type="evidence" value="ECO:0007669"/>
    <property type="project" value="TreeGrafter"/>
</dbReference>
<dbReference type="CDD" id="cd00170">
    <property type="entry name" value="SEC14"/>
    <property type="match status" value="1"/>
</dbReference>
<dbReference type="Proteomes" id="UP000095284">
    <property type="component" value="Unplaced"/>
</dbReference>
<feature type="domain" description="CRAL-TRIO" evidence="2">
    <location>
        <begin position="61"/>
        <end position="217"/>
    </location>
</feature>
<dbReference type="InterPro" id="IPR008936">
    <property type="entry name" value="Rho_GTPase_activation_prot"/>
</dbReference>
<dbReference type="GO" id="GO:0005096">
    <property type="term" value="F:GTPase activator activity"/>
    <property type="evidence" value="ECO:0007669"/>
    <property type="project" value="TreeGrafter"/>
</dbReference>
<evidence type="ECO:0000259" key="2">
    <source>
        <dbReference type="PROSITE" id="PS50191"/>
    </source>
</evidence>
<proteinExistence type="predicted"/>
<dbReference type="Gene3D" id="3.40.525.10">
    <property type="entry name" value="CRAL-TRIO lipid binding domain"/>
    <property type="match status" value="1"/>
</dbReference>
<evidence type="ECO:0000256" key="1">
    <source>
        <dbReference type="SAM" id="MobiDB-lite"/>
    </source>
</evidence>
<feature type="region of interest" description="Disordered" evidence="1">
    <location>
        <begin position="216"/>
        <end position="236"/>
    </location>
</feature>
<dbReference type="SMART" id="SM00516">
    <property type="entry name" value="SEC14"/>
    <property type="match status" value="1"/>
</dbReference>
<accession>A0A1I7RQ64</accession>
<feature type="domain" description="Rho-GAP" evidence="3">
    <location>
        <begin position="242"/>
        <end position="436"/>
    </location>
</feature>
<dbReference type="GO" id="GO:0007264">
    <property type="term" value="P:small GTPase-mediated signal transduction"/>
    <property type="evidence" value="ECO:0007669"/>
    <property type="project" value="TreeGrafter"/>
</dbReference>
<organism evidence="4 5">
    <name type="scientific">Bursaphelenchus xylophilus</name>
    <name type="common">Pinewood nematode worm</name>
    <name type="synonym">Aphelenchoides xylophilus</name>
    <dbReference type="NCBI Taxonomy" id="6326"/>
    <lineage>
        <taxon>Eukaryota</taxon>
        <taxon>Metazoa</taxon>
        <taxon>Ecdysozoa</taxon>
        <taxon>Nematoda</taxon>
        <taxon>Chromadorea</taxon>
        <taxon>Rhabditida</taxon>
        <taxon>Tylenchina</taxon>
        <taxon>Tylenchomorpha</taxon>
        <taxon>Aphelenchoidea</taxon>
        <taxon>Aphelenchoididae</taxon>
        <taxon>Bursaphelenchus</taxon>
    </lineage>
</organism>
<evidence type="ECO:0000313" key="4">
    <source>
        <dbReference type="Proteomes" id="UP000095284"/>
    </source>
</evidence>
<dbReference type="Gene3D" id="1.10.555.10">
    <property type="entry name" value="Rho GTPase activation protein"/>
    <property type="match status" value="1"/>
</dbReference>
<dbReference type="Pfam" id="PF13716">
    <property type="entry name" value="CRAL_TRIO_2"/>
    <property type="match status" value="1"/>
</dbReference>
<dbReference type="eggNOG" id="KOG4406">
    <property type="taxonomic scope" value="Eukaryota"/>
</dbReference>
<dbReference type="SUPFAM" id="SSF48350">
    <property type="entry name" value="GTPase activation domain, GAP"/>
    <property type="match status" value="1"/>
</dbReference>
<dbReference type="PROSITE" id="PS50238">
    <property type="entry name" value="RHOGAP"/>
    <property type="match status" value="1"/>
</dbReference>
<dbReference type="Pfam" id="PF00620">
    <property type="entry name" value="RhoGAP"/>
    <property type="match status" value="1"/>
</dbReference>
<dbReference type="InterPro" id="IPR000198">
    <property type="entry name" value="RhoGAP_dom"/>
</dbReference>
<feature type="compositionally biased region" description="Low complexity" evidence="1">
    <location>
        <begin position="218"/>
        <end position="230"/>
    </location>
</feature>
<dbReference type="PROSITE" id="PS50191">
    <property type="entry name" value="CRAL_TRIO"/>
    <property type="match status" value="1"/>
</dbReference>